<evidence type="ECO:0000256" key="1">
    <source>
        <dbReference type="SAM" id="MobiDB-lite"/>
    </source>
</evidence>
<evidence type="ECO:0000313" key="3">
    <source>
        <dbReference type="Proteomes" id="UP001152519"/>
    </source>
</evidence>
<proteinExistence type="predicted"/>
<keyword evidence="3" id="KW-1185">Reference proteome</keyword>
<organism evidence="2 3">
    <name type="scientific">Actinacidiphila cocklensis</name>
    <dbReference type="NCBI Taxonomy" id="887465"/>
    <lineage>
        <taxon>Bacteria</taxon>
        <taxon>Bacillati</taxon>
        <taxon>Actinomycetota</taxon>
        <taxon>Actinomycetes</taxon>
        <taxon>Kitasatosporales</taxon>
        <taxon>Streptomycetaceae</taxon>
        <taxon>Actinacidiphila</taxon>
    </lineage>
</organism>
<gene>
    <name evidence="2" type="ORF">SCOCK_610039</name>
</gene>
<accession>A0A9W4EAZ6</accession>
<name>A0A9W4EAZ6_9ACTN</name>
<sequence length="64" mass="6817">MTAGEFRLSVPRGWHRHRNGLMLALTQLVDPQQAAPGDASPHPLSPQHVGGLPAPSQASQATDR</sequence>
<dbReference type="EMBL" id="CAJSLV010000094">
    <property type="protein sequence ID" value="CAG6398011.1"/>
    <property type="molecule type" value="Genomic_DNA"/>
</dbReference>
<evidence type="ECO:0000313" key="2">
    <source>
        <dbReference type="EMBL" id="CAG6398011.1"/>
    </source>
</evidence>
<comment type="caution">
    <text evidence="2">The sequence shown here is derived from an EMBL/GenBank/DDBJ whole genome shotgun (WGS) entry which is preliminary data.</text>
</comment>
<dbReference type="AlphaFoldDB" id="A0A9W4EAZ6"/>
<feature type="region of interest" description="Disordered" evidence="1">
    <location>
        <begin position="28"/>
        <end position="64"/>
    </location>
</feature>
<dbReference type="Proteomes" id="UP001152519">
    <property type="component" value="Unassembled WGS sequence"/>
</dbReference>
<reference evidence="2" key="1">
    <citation type="submission" date="2021-05" db="EMBL/GenBank/DDBJ databases">
        <authorList>
            <person name="Arsene-Ploetze F."/>
        </authorList>
    </citation>
    <scope>NUCLEOTIDE SEQUENCE</scope>
    <source>
        <strain evidence="2">DSM 42138</strain>
    </source>
</reference>
<protein>
    <submittedName>
        <fullName evidence="2">Uncharacterized protein</fullName>
    </submittedName>
</protein>